<feature type="domain" description="HTH tetR-type" evidence="3">
    <location>
        <begin position="12"/>
        <end position="72"/>
    </location>
</feature>
<dbReference type="GO" id="GO:0003677">
    <property type="term" value="F:DNA binding"/>
    <property type="evidence" value="ECO:0007669"/>
    <property type="project" value="UniProtKB-UniRule"/>
</dbReference>
<dbReference type="InterPro" id="IPR050624">
    <property type="entry name" value="HTH-type_Tx_Regulator"/>
</dbReference>
<dbReference type="AlphaFoldDB" id="A0A919YRK5"/>
<dbReference type="PANTHER" id="PTHR43479:SF11">
    <property type="entry name" value="ACREF_ENVCD OPERON REPRESSOR-RELATED"/>
    <property type="match status" value="1"/>
</dbReference>
<dbReference type="PROSITE" id="PS50977">
    <property type="entry name" value="HTH_TETR_2"/>
    <property type="match status" value="1"/>
</dbReference>
<evidence type="ECO:0000256" key="2">
    <source>
        <dbReference type="PROSITE-ProRule" id="PRU00335"/>
    </source>
</evidence>
<dbReference type="PANTHER" id="PTHR43479">
    <property type="entry name" value="ACREF/ENVCD OPERON REPRESSOR-RELATED"/>
    <property type="match status" value="1"/>
</dbReference>
<feature type="DNA-binding region" description="H-T-H motif" evidence="2">
    <location>
        <begin position="35"/>
        <end position="54"/>
    </location>
</feature>
<dbReference type="Gene3D" id="1.10.357.10">
    <property type="entry name" value="Tetracycline Repressor, domain 2"/>
    <property type="match status" value="1"/>
</dbReference>
<dbReference type="SUPFAM" id="SSF46689">
    <property type="entry name" value="Homeodomain-like"/>
    <property type="match status" value="1"/>
</dbReference>
<dbReference type="EMBL" id="BOSE01000002">
    <property type="protein sequence ID" value="GIP16046.1"/>
    <property type="molecule type" value="Genomic_DNA"/>
</dbReference>
<sequence length="204" mass="23317">MEKQSLRDMKKEATRQALANAAFELALERGLDGVVIEDVVHRAGFSRRTFANYFSCKEEAVAAAAISYSNNDEFENLLANMDESITPLEILYRLMRMQLTEELFRKMRVLVSISKRYPTLEPFLLSIIHQFQAEGKEILVNIVQGRYPEQYTHLLVGAVYGAMLPLLDGSLNVRFPGQVTDETDEAMTFDQYLELTFNCLRNGF</sequence>
<dbReference type="Pfam" id="PF00440">
    <property type="entry name" value="TetR_N"/>
    <property type="match status" value="1"/>
</dbReference>
<keyword evidence="1 2" id="KW-0238">DNA-binding</keyword>
<gene>
    <name evidence="4" type="ORF">J40TS1_16880</name>
</gene>
<comment type="caution">
    <text evidence="4">The sequence shown here is derived from an EMBL/GenBank/DDBJ whole genome shotgun (WGS) entry which is preliminary data.</text>
</comment>
<evidence type="ECO:0000313" key="4">
    <source>
        <dbReference type="EMBL" id="GIP16046.1"/>
    </source>
</evidence>
<reference evidence="4" key="1">
    <citation type="submission" date="2021-03" db="EMBL/GenBank/DDBJ databases">
        <title>Antimicrobial resistance genes in bacteria isolated from Japanese honey, and their potential for conferring macrolide and lincosamide resistance in the American foulbrood pathogen Paenibacillus larvae.</title>
        <authorList>
            <person name="Okamoto M."/>
            <person name="Kumagai M."/>
            <person name="Kanamori H."/>
            <person name="Takamatsu D."/>
        </authorList>
    </citation>
    <scope>NUCLEOTIDE SEQUENCE</scope>
    <source>
        <strain evidence="4">J40TS1</strain>
    </source>
</reference>
<dbReference type="InterPro" id="IPR001647">
    <property type="entry name" value="HTH_TetR"/>
</dbReference>
<dbReference type="InterPro" id="IPR009057">
    <property type="entry name" value="Homeodomain-like_sf"/>
</dbReference>
<evidence type="ECO:0000256" key="1">
    <source>
        <dbReference type="ARBA" id="ARBA00023125"/>
    </source>
</evidence>
<evidence type="ECO:0000313" key="5">
    <source>
        <dbReference type="Proteomes" id="UP000683139"/>
    </source>
</evidence>
<accession>A0A919YRK5</accession>
<protein>
    <recommendedName>
        <fullName evidence="3">HTH tetR-type domain-containing protein</fullName>
    </recommendedName>
</protein>
<proteinExistence type="predicted"/>
<organism evidence="4 5">
    <name type="scientific">Paenibacillus montaniterrae</name>
    <dbReference type="NCBI Taxonomy" id="429341"/>
    <lineage>
        <taxon>Bacteria</taxon>
        <taxon>Bacillati</taxon>
        <taxon>Bacillota</taxon>
        <taxon>Bacilli</taxon>
        <taxon>Bacillales</taxon>
        <taxon>Paenibacillaceae</taxon>
        <taxon>Paenibacillus</taxon>
    </lineage>
</organism>
<evidence type="ECO:0000259" key="3">
    <source>
        <dbReference type="PROSITE" id="PS50977"/>
    </source>
</evidence>
<name>A0A919YRK5_9BACL</name>
<keyword evidence="5" id="KW-1185">Reference proteome</keyword>
<dbReference type="Proteomes" id="UP000683139">
    <property type="component" value="Unassembled WGS sequence"/>
</dbReference>
<dbReference type="RefSeq" id="WP_213514291.1">
    <property type="nucleotide sequence ID" value="NZ_BOSE01000002.1"/>
</dbReference>